<protein>
    <submittedName>
        <fullName evidence="1">Uncharacterized protein</fullName>
    </submittedName>
</protein>
<evidence type="ECO:0000313" key="2">
    <source>
        <dbReference type="Proteomes" id="UP000294933"/>
    </source>
</evidence>
<dbReference type="Proteomes" id="UP000294933">
    <property type="component" value="Unassembled WGS sequence"/>
</dbReference>
<name>A0A4Y7Q2H3_9AGAM</name>
<gene>
    <name evidence="1" type="ORF">BD410DRAFT_789855</name>
</gene>
<proteinExistence type="predicted"/>
<sequence>MHFLRFGEGFVTSAHRDMRDVNVKCQWTHRNSRNNPYPELRHCHAELQPHNCLPRSTARLYNHGVRGVADLNLSHCVYTAPS</sequence>
<reference evidence="1 2" key="1">
    <citation type="submission" date="2018-06" db="EMBL/GenBank/DDBJ databases">
        <title>A transcriptomic atlas of mushroom development highlights an independent origin of complex multicellularity.</title>
        <authorList>
            <consortium name="DOE Joint Genome Institute"/>
            <person name="Krizsan K."/>
            <person name="Almasi E."/>
            <person name="Merenyi Z."/>
            <person name="Sahu N."/>
            <person name="Viragh M."/>
            <person name="Koszo T."/>
            <person name="Mondo S."/>
            <person name="Kiss B."/>
            <person name="Balint B."/>
            <person name="Kues U."/>
            <person name="Barry K."/>
            <person name="Hegedus J.C."/>
            <person name="Henrissat B."/>
            <person name="Johnson J."/>
            <person name="Lipzen A."/>
            <person name="Ohm R."/>
            <person name="Nagy I."/>
            <person name="Pangilinan J."/>
            <person name="Yan J."/>
            <person name="Xiong Y."/>
            <person name="Grigoriev I.V."/>
            <person name="Hibbett D.S."/>
            <person name="Nagy L.G."/>
        </authorList>
    </citation>
    <scope>NUCLEOTIDE SEQUENCE [LARGE SCALE GENOMIC DNA]</scope>
    <source>
        <strain evidence="1 2">SZMC22713</strain>
    </source>
</reference>
<dbReference type="AlphaFoldDB" id="A0A4Y7Q2H3"/>
<evidence type="ECO:0000313" key="1">
    <source>
        <dbReference type="EMBL" id="TDL21418.1"/>
    </source>
</evidence>
<dbReference type="EMBL" id="ML170181">
    <property type="protein sequence ID" value="TDL21418.1"/>
    <property type="molecule type" value="Genomic_DNA"/>
</dbReference>
<dbReference type="VEuPathDB" id="FungiDB:BD410DRAFT_789855"/>
<organism evidence="1 2">
    <name type="scientific">Rickenella mellea</name>
    <dbReference type="NCBI Taxonomy" id="50990"/>
    <lineage>
        <taxon>Eukaryota</taxon>
        <taxon>Fungi</taxon>
        <taxon>Dikarya</taxon>
        <taxon>Basidiomycota</taxon>
        <taxon>Agaricomycotina</taxon>
        <taxon>Agaricomycetes</taxon>
        <taxon>Hymenochaetales</taxon>
        <taxon>Rickenellaceae</taxon>
        <taxon>Rickenella</taxon>
    </lineage>
</organism>
<accession>A0A4Y7Q2H3</accession>
<keyword evidence="2" id="KW-1185">Reference proteome</keyword>